<evidence type="ECO:0000256" key="1">
    <source>
        <dbReference type="ARBA" id="ARBA00023004"/>
    </source>
</evidence>
<dbReference type="AlphaFoldDB" id="A0A7C2K3N9"/>
<dbReference type="InterPro" id="IPR050612">
    <property type="entry name" value="Prok_Mopterin_Oxidored"/>
</dbReference>
<keyword evidence="2" id="KW-0479">Metal-binding</keyword>
<organism evidence="3">
    <name type="scientific">candidate division WOR-3 bacterium</name>
    <dbReference type="NCBI Taxonomy" id="2052148"/>
    <lineage>
        <taxon>Bacteria</taxon>
        <taxon>Bacteria division WOR-3</taxon>
    </lineage>
</organism>
<keyword evidence="1" id="KW-0408">Iron</keyword>
<proteinExistence type="predicted"/>
<protein>
    <submittedName>
        <fullName evidence="3">Uncharacterized protein</fullName>
    </submittedName>
</protein>
<name>A0A7C2K3N9_UNCW3</name>
<gene>
    <name evidence="3" type="ORF">ENQ77_10160</name>
</gene>
<reference evidence="3" key="1">
    <citation type="journal article" date="2020" name="mSystems">
        <title>Genome- and Community-Level Interaction Insights into Carbon Utilization and Element Cycling Functions of Hydrothermarchaeota in Hydrothermal Sediment.</title>
        <authorList>
            <person name="Zhou Z."/>
            <person name="Liu Y."/>
            <person name="Xu W."/>
            <person name="Pan J."/>
            <person name="Luo Z.H."/>
            <person name="Li M."/>
        </authorList>
    </citation>
    <scope>NUCLEOTIDE SEQUENCE [LARGE SCALE GENOMIC DNA]</scope>
    <source>
        <strain evidence="3">SpSt-34</strain>
    </source>
</reference>
<dbReference type="GO" id="GO:0051536">
    <property type="term" value="F:iron-sulfur cluster binding"/>
    <property type="evidence" value="ECO:0007669"/>
    <property type="project" value="UniProtKB-KW"/>
</dbReference>
<evidence type="ECO:0000256" key="2">
    <source>
        <dbReference type="ARBA" id="ARBA00023014"/>
    </source>
</evidence>
<dbReference type="Gene3D" id="3.40.228.10">
    <property type="entry name" value="Dimethylsulfoxide Reductase, domain 2"/>
    <property type="match status" value="1"/>
</dbReference>
<dbReference type="Gene3D" id="3.40.50.740">
    <property type="match status" value="1"/>
</dbReference>
<dbReference type="PANTHER" id="PTHR43742">
    <property type="entry name" value="TRIMETHYLAMINE-N-OXIDE REDUCTASE"/>
    <property type="match status" value="1"/>
</dbReference>
<dbReference type="PANTHER" id="PTHR43742:SF6">
    <property type="entry name" value="OXIDOREDUCTASE YYAE-RELATED"/>
    <property type="match status" value="1"/>
</dbReference>
<sequence length="123" mass="14013">MYDKCDHKRKLYDKEFVKKKCYGFSALAERVEQYPPEKVAKITWISAEKIIEIARFLAQNRPCIIVNGMELEQQRNAICGIHAKFILSMLMGSIDVPGGEYLPGPAKCVNEAEMECSDRLSPK</sequence>
<keyword evidence="2" id="KW-0411">Iron-sulfur</keyword>
<dbReference type="EMBL" id="DSOL01000288">
    <property type="protein sequence ID" value="HEN28987.1"/>
    <property type="molecule type" value="Genomic_DNA"/>
</dbReference>
<accession>A0A7C2K3N9</accession>
<evidence type="ECO:0000313" key="3">
    <source>
        <dbReference type="EMBL" id="HEN28987.1"/>
    </source>
</evidence>
<comment type="caution">
    <text evidence="3">The sequence shown here is derived from an EMBL/GenBank/DDBJ whole genome shotgun (WGS) entry which is preliminary data.</text>
</comment>
<dbReference type="SUPFAM" id="SSF53706">
    <property type="entry name" value="Formate dehydrogenase/DMSO reductase, domains 1-3"/>
    <property type="match status" value="1"/>
</dbReference>